<evidence type="ECO:0000256" key="1">
    <source>
        <dbReference type="SAM" id="SignalP"/>
    </source>
</evidence>
<dbReference type="PANTHER" id="PTHR34883">
    <property type="entry name" value="SERINE-RICH PROTEIN, PUTATIVE-RELATED-RELATED"/>
    <property type="match status" value="1"/>
</dbReference>
<dbReference type="PANTHER" id="PTHR34883:SF4">
    <property type="entry name" value="CUPREDOXIN"/>
    <property type="match status" value="1"/>
</dbReference>
<evidence type="ECO:0000313" key="2">
    <source>
        <dbReference type="EMBL" id="KAF9693468.1"/>
    </source>
</evidence>
<evidence type="ECO:0000313" key="3">
    <source>
        <dbReference type="Proteomes" id="UP000651452"/>
    </source>
</evidence>
<accession>A0A8H7J1H5</accession>
<keyword evidence="3" id="KW-1185">Reference proteome</keyword>
<proteinExistence type="predicted"/>
<reference evidence="2" key="1">
    <citation type="submission" date="2018-12" db="EMBL/GenBank/DDBJ databases">
        <authorList>
            <person name="Syme R.A."/>
            <person name="Farfan-Caceres L."/>
            <person name="Lichtenzveig J."/>
        </authorList>
    </citation>
    <scope>NUCLEOTIDE SEQUENCE</scope>
    <source>
        <strain evidence="2">Al4</strain>
    </source>
</reference>
<dbReference type="InterPro" id="IPR052953">
    <property type="entry name" value="Ser-rich/MCO-related"/>
</dbReference>
<dbReference type="Gene3D" id="2.60.40.420">
    <property type="entry name" value="Cupredoxins - blue copper proteins"/>
    <property type="match status" value="1"/>
</dbReference>
<dbReference type="EMBL" id="RZGK01000015">
    <property type="protein sequence ID" value="KAF9693468.1"/>
    <property type="molecule type" value="Genomic_DNA"/>
</dbReference>
<gene>
    <name evidence="2" type="ORF">EKO04_008291</name>
</gene>
<sequence length="249" mass="25144">MKYINALPIVAGLVAAQMQVMSLAPAATSGPATHTVVVGGMKPVETGMAPVLGYNPESITANVGDVVEFQFMQKNHTATQSTFAEPCKAMEGGKDSGFMPNPDGAAGVTWNMTVETTDAIWMYCKQQNGEHCGKGMVFSINAKLDGDKTMAQFKQLAIKSNGTSLQEAAIQSVNLAAAAAPSTVTVLAGGTGAVASASGTGAMAKATVIAGQGTDGAGQTCTCSCLCGMNSFPASAAINNFGGFPGMIG</sequence>
<dbReference type="Proteomes" id="UP000651452">
    <property type="component" value="Unassembled WGS sequence"/>
</dbReference>
<keyword evidence="1" id="KW-0732">Signal</keyword>
<feature type="chain" id="PRO_5034079826" evidence="1">
    <location>
        <begin position="17"/>
        <end position="249"/>
    </location>
</feature>
<dbReference type="OrthoDB" id="1921208at2759"/>
<dbReference type="AlphaFoldDB" id="A0A8H7J1H5"/>
<comment type="caution">
    <text evidence="2">The sequence shown here is derived from an EMBL/GenBank/DDBJ whole genome shotgun (WGS) entry which is preliminary data.</text>
</comment>
<name>A0A8H7J1H5_9PLEO</name>
<feature type="signal peptide" evidence="1">
    <location>
        <begin position="1"/>
        <end position="16"/>
    </location>
</feature>
<dbReference type="SUPFAM" id="SSF49503">
    <property type="entry name" value="Cupredoxins"/>
    <property type="match status" value="1"/>
</dbReference>
<protein>
    <submittedName>
        <fullName evidence="2">Uncharacterized protein</fullName>
    </submittedName>
</protein>
<organism evidence="2 3">
    <name type="scientific">Ascochyta lentis</name>
    <dbReference type="NCBI Taxonomy" id="205686"/>
    <lineage>
        <taxon>Eukaryota</taxon>
        <taxon>Fungi</taxon>
        <taxon>Dikarya</taxon>
        <taxon>Ascomycota</taxon>
        <taxon>Pezizomycotina</taxon>
        <taxon>Dothideomycetes</taxon>
        <taxon>Pleosporomycetidae</taxon>
        <taxon>Pleosporales</taxon>
        <taxon>Pleosporineae</taxon>
        <taxon>Didymellaceae</taxon>
        <taxon>Ascochyta</taxon>
    </lineage>
</organism>
<dbReference type="CDD" id="cd00920">
    <property type="entry name" value="Cupredoxin"/>
    <property type="match status" value="1"/>
</dbReference>
<reference evidence="2" key="2">
    <citation type="submission" date="2020-09" db="EMBL/GenBank/DDBJ databases">
        <title>Reference genome assembly for Australian Ascochyta lentis isolate Al4.</title>
        <authorList>
            <person name="Lee R.C."/>
            <person name="Farfan-Caceres L.M."/>
            <person name="Debler J.W."/>
            <person name="Williams A.H."/>
            <person name="Henares B.M."/>
        </authorList>
    </citation>
    <scope>NUCLEOTIDE SEQUENCE</scope>
    <source>
        <strain evidence="2">Al4</strain>
    </source>
</reference>
<dbReference type="InterPro" id="IPR008972">
    <property type="entry name" value="Cupredoxin"/>
</dbReference>